<evidence type="ECO:0000256" key="2">
    <source>
        <dbReference type="SAM" id="Phobius"/>
    </source>
</evidence>
<sequence length="121" mass="13956">MKTKSNTVKKSTPILENRKRFGNNKFIQGLIVFVGIGLYFFSRKSKVKIKHTLLLATICLFSFLSLSCSNKKQNKIDINKALDNAIEKVEHEADKLKNTLYETKKENRKGTDKIKHKVEKI</sequence>
<dbReference type="EMBL" id="AQHV01000002">
    <property type="protein sequence ID" value="KKB59497.1"/>
    <property type="molecule type" value="Genomic_DNA"/>
</dbReference>
<feature type="coiled-coil region" evidence="1">
    <location>
        <begin position="79"/>
        <end position="106"/>
    </location>
</feature>
<dbReference type="PATRIC" id="fig|927665.4.peg.587"/>
<organism evidence="3 4">
    <name type="scientific">Parabacteroides goldsteinii DSM 19448 = WAL 12034</name>
    <dbReference type="NCBI Taxonomy" id="927665"/>
    <lineage>
        <taxon>Bacteria</taxon>
        <taxon>Pseudomonadati</taxon>
        <taxon>Bacteroidota</taxon>
        <taxon>Bacteroidia</taxon>
        <taxon>Bacteroidales</taxon>
        <taxon>Tannerellaceae</taxon>
        <taxon>Parabacteroides</taxon>
    </lineage>
</organism>
<dbReference type="GeneID" id="69981823"/>
<name>A0A0F5JQ05_9BACT</name>
<keyword evidence="2" id="KW-0472">Membrane</keyword>
<keyword evidence="1" id="KW-0175">Coiled coil</keyword>
<dbReference type="STRING" id="927665.HMPREF1535_00581"/>
<feature type="transmembrane region" description="Helical" evidence="2">
    <location>
        <begin position="21"/>
        <end position="41"/>
    </location>
</feature>
<dbReference type="Proteomes" id="UP000033047">
    <property type="component" value="Unassembled WGS sequence"/>
</dbReference>
<feature type="transmembrane region" description="Helical" evidence="2">
    <location>
        <begin position="53"/>
        <end position="70"/>
    </location>
</feature>
<dbReference type="AlphaFoldDB" id="A0A0F5JQ05"/>
<evidence type="ECO:0000313" key="4">
    <source>
        <dbReference type="Proteomes" id="UP000033047"/>
    </source>
</evidence>
<gene>
    <name evidence="3" type="ORF">HMPREF1535_00581</name>
</gene>
<keyword evidence="2" id="KW-1133">Transmembrane helix</keyword>
<protein>
    <submittedName>
        <fullName evidence="3">Uncharacterized protein</fullName>
    </submittedName>
</protein>
<evidence type="ECO:0000313" key="3">
    <source>
        <dbReference type="EMBL" id="KKB59497.1"/>
    </source>
</evidence>
<evidence type="ECO:0000256" key="1">
    <source>
        <dbReference type="SAM" id="Coils"/>
    </source>
</evidence>
<keyword evidence="2" id="KW-0812">Transmembrane</keyword>
<reference evidence="3 4" key="1">
    <citation type="submission" date="2013-04" db="EMBL/GenBank/DDBJ databases">
        <title>The Genome Sequence of Parabacteroides goldsteinii DSM 19448.</title>
        <authorList>
            <consortium name="The Broad Institute Genomics Platform"/>
            <person name="Earl A."/>
            <person name="Ward D."/>
            <person name="Feldgarden M."/>
            <person name="Gevers D."/>
            <person name="Martens E."/>
            <person name="Sakamoto M."/>
            <person name="Benno Y."/>
            <person name="Song Y."/>
            <person name="Liu C."/>
            <person name="Lee J."/>
            <person name="Bolanos M."/>
            <person name="Vaisanen M.L."/>
            <person name="Finegold S.M."/>
            <person name="Walker B."/>
            <person name="Young S."/>
            <person name="Zeng Q."/>
            <person name="Gargeya S."/>
            <person name="Fitzgerald M."/>
            <person name="Haas B."/>
            <person name="Abouelleil A."/>
            <person name="Allen A.W."/>
            <person name="Alvarado L."/>
            <person name="Arachchi H.M."/>
            <person name="Berlin A.M."/>
            <person name="Chapman S.B."/>
            <person name="Gainer-Dewar J."/>
            <person name="Goldberg J."/>
            <person name="Griggs A."/>
            <person name="Gujja S."/>
            <person name="Hansen M."/>
            <person name="Howarth C."/>
            <person name="Imamovic A."/>
            <person name="Ireland A."/>
            <person name="Larimer J."/>
            <person name="McCowan C."/>
            <person name="Murphy C."/>
            <person name="Pearson M."/>
            <person name="Poon T.W."/>
            <person name="Priest M."/>
            <person name="Roberts A."/>
            <person name="Saif S."/>
            <person name="Shea T."/>
            <person name="Sisk P."/>
            <person name="Sykes S."/>
            <person name="Wortman J."/>
            <person name="Nusbaum C."/>
            <person name="Birren B."/>
        </authorList>
    </citation>
    <scope>NUCLEOTIDE SEQUENCE [LARGE SCALE GENOMIC DNA]</scope>
    <source>
        <strain evidence="3 4">DSM 19448</strain>
    </source>
</reference>
<comment type="caution">
    <text evidence="3">The sequence shown here is derived from an EMBL/GenBank/DDBJ whole genome shotgun (WGS) entry which is preliminary data.</text>
</comment>
<accession>A0A0F5JQ05</accession>
<dbReference type="HOGENOM" id="CLU_2258143_0_0_10"/>
<proteinExistence type="predicted"/>
<dbReference type="RefSeq" id="WP_046145239.1">
    <property type="nucleotide sequence ID" value="NZ_KQ033912.1"/>
</dbReference>